<evidence type="ECO:0000259" key="1">
    <source>
        <dbReference type="Pfam" id="PF01551"/>
    </source>
</evidence>
<dbReference type="PANTHER" id="PTHR21666">
    <property type="entry name" value="PEPTIDASE-RELATED"/>
    <property type="match status" value="1"/>
</dbReference>
<dbReference type="SUPFAM" id="SSF51261">
    <property type="entry name" value="Duplicated hybrid motif"/>
    <property type="match status" value="1"/>
</dbReference>
<dbReference type="Pfam" id="PF01551">
    <property type="entry name" value="Peptidase_M23"/>
    <property type="match status" value="1"/>
</dbReference>
<dbReference type="InterPro" id="IPR050570">
    <property type="entry name" value="Cell_wall_metabolism_enzyme"/>
</dbReference>
<reference evidence="2" key="1">
    <citation type="submission" date="2021-02" db="EMBL/GenBank/DDBJ databases">
        <title>Metagenome analyses of Stigonema ocellatum DSM 106950, Chlorogloea purpurea SAG 13.99 and Gomphosphaeria aponina DSM 107014.</title>
        <authorList>
            <person name="Marter P."/>
            <person name="Huang S."/>
        </authorList>
    </citation>
    <scope>NUCLEOTIDE SEQUENCE</scope>
    <source>
        <strain evidence="2">JP213</strain>
    </source>
</reference>
<comment type="caution">
    <text evidence="2">The sequence shown here is derived from an EMBL/GenBank/DDBJ whole genome shotgun (WGS) entry which is preliminary data.</text>
</comment>
<accession>A0A941GVB8</accession>
<proteinExistence type="predicted"/>
<dbReference type="PANTHER" id="PTHR21666:SF293">
    <property type="entry name" value="SLL1488 PROTEIN"/>
    <property type="match status" value="1"/>
</dbReference>
<dbReference type="EMBL" id="JADQBC010000134">
    <property type="protein sequence ID" value="MBR8829427.1"/>
    <property type="molecule type" value="Genomic_DNA"/>
</dbReference>
<dbReference type="Proteomes" id="UP000767446">
    <property type="component" value="Unassembled WGS sequence"/>
</dbReference>
<sequence length="213" mass="23965">MKRVIQAFKKNWKRSKSNSFILLSLAIILTCICLGVERPQTIKAQELPKESVKVTTSSWKYATFPIENFQGYTSFFGYRVDPITGKQQFHNGLDLAAPLGSYVRNWWAGQIVELSDNTNCGTSITIQSGHWQHIYCHLIGHVESNADGRYLIDRHGGIQLWEGQIVPSGERIARVGMTGRTTGPHLHWGLIYNDSYIDPAVVIRQMNGEGSKS</sequence>
<protein>
    <submittedName>
        <fullName evidence="2">M23 family metallopeptidase</fullName>
    </submittedName>
</protein>
<dbReference type="AlphaFoldDB" id="A0A941GVB8"/>
<dbReference type="GO" id="GO:0004222">
    <property type="term" value="F:metalloendopeptidase activity"/>
    <property type="evidence" value="ECO:0007669"/>
    <property type="project" value="TreeGrafter"/>
</dbReference>
<organism evidence="2 3">
    <name type="scientific">Gomphosphaeria aponina SAG 52.96 = DSM 107014</name>
    <dbReference type="NCBI Taxonomy" id="1521640"/>
    <lineage>
        <taxon>Bacteria</taxon>
        <taxon>Bacillati</taxon>
        <taxon>Cyanobacteriota</taxon>
        <taxon>Cyanophyceae</taxon>
        <taxon>Oscillatoriophycideae</taxon>
        <taxon>Chroococcales</taxon>
        <taxon>Gomphosphaeriaceae</taxon>
        <taxon>Gomphosphaeria</taxon>
    </lineage>
</organism>
<evidence type="ECO:0000313" key="3">
    <source>
        <dbReference type="Proteomes" id="UP000767446"/>
    </source>
</evidence>
<dbReference type="InterPro" id="IPR011055">
    <property type="entry name" value="Dup_hybrid_motif"/>
</dbReference>
<dbReference type="CDD" id="cd12797">
    <property type="entry name" value="M23_peptidase"/>
    <property type="match status" value="1"/>
</dbReference>
<dbReference type="InterPro" id="IPR016047">
    <property type="entry name" value="M23ase_b-sheet_dom"/>
</dbReference>
<feature type="domain" description="M23ase beta-sheet core" evidence="1">
    <location>
        <begin position="88"/>
        <end position="199"/>
    </location>
</feature>
<gene>
    <name evidence="2" type="ORF">DSM107014_16280</name>
</gene>
<dbReference type="Gene3D" id="2.70.70.10">
    <property type="entry name" value="Glucose Permease (Domain IIA)"/>
    <property type="match status" value="1"/>
</dbReference>
<name>A0A941GVB8_9CHRO</name>
<evidence type="ECO:0000313" key="2">
    <source>
        <dbReference type="EMBL" id="MBR8829427.1"/>
    </source>
</evidence>